<sequence length="60" mass="6706">MLVPCDKVRYYIEYYFLGFGLTLAVLTHVCSSYVISGCVFSVLFPLQIIAANEADPVINK</sequence>
<dbReference type="GO" id="GO:0016020">
    <property type="term" value="C:membrane"/>
    <property type="evidence" value="ECO:0007669"/>
    <property type="project" value="UniProtKB-SubCell"/>
</dbReference>
<feature type="transmembrane region" description="Helical" evidence="5">
    <location>
        <begin position="12"/>
        <end position="35"/>
    </location>
</feature>
<evidence type="ECO:0000313" key="7">
    <source>
        <dbReference type="RefSeq" id="XP_026683876.1"/>
    </source>
</evidence>
<dbReference type="PANTHER" id="PTHR21389:SF0">
    <property type="entry name" value="ETOPOSIDE-INDUCED PROTEIN 2.4 HOMOLOG"/>
    <property type="match status" value="1"/>
</dbReference>
<accession>A0A3Q0J614</accession>
<dbReference type="GO" id="GO:0005783">
    <property type="term" value="C:endoplasmic reticulum"/>
    <property type="evidence" value="ECO:0007669"/>
    <property type="project" value="TreeGrafter"/>
</dbReference>
<reference evidence="7" key="1">
    <citation type="submission" date="2025-08" db="UniProtKB">
        <authorList>
            <consortium name="RefSeq"/>
        </authorList>
    </citation>
    <scope>IDENTIFICATION</scope>
</reference>
<organism evidence="6 7">
    <name type="scientific">Diaphorina citri</name>
    <name type="common">Asian citrus psyllid</name>
    <dbReference type="NCBI Taxonomy" id="121845"/>
    <lineage>
        <taxon>Eukaryota</taxon>
        <taxon>Metazoa</taxon>
        <taxon>Ecdysozoa</taxon>
        <taxon>Arthropoda</taxon>
        <taxon>Hexapoda</taxon>
        <taxon>Insecta</taxon>
        <taxon>Pterygota</taxon>
        <taxon>Neoptera</taxon>
        <taxon>Paraneoptera</taxon>
        <taxon>Hemiptera</taxon>
        <taxon>Sternorrhyncha</taxon>
        <taxon>Psylloidea</taxon>
        <taxon>Psyllidae</taxon>
        <taxon>Diaphorininae</taxon>
        <taxon>Diaphorina</taxon>
    </lineage>
</organism>
<comment type="subcellular location">
    <subcellularLocation>
        <location evidence="1">Membrane</location>
        <topology evidence="1">Multi-pass membrane protein</topology>
    </subcellularLocation>
</comment>
<name>A0A3Q0J614_DIACI</name>
<dbReference type="PANTHER" id="PTHR21389">
    <property type="entry name" value="P53 INDUCED PROTEIN"/>
    <property type="match status" value="1"/>
</dbReference>
<keyword evidence="2 5" id="KW-0812">Transmembrane</keyword>
<dbReference type="GeneID" id="113469977"/>
<evidence type="ECO:0000256" key="2">
    <source>
        <dbReference type="ARBA" id="ARBA00022692"/>
    </source>
</evidence>
<dbReference type="Proteomes" id="UP000079169">
    <property type="component" value="Unplaced"/>
</dbReference>
<evidence type="ECO:0000256" key="3">
    <source>
        <dbReference type="ARBA" id="ARBA00022989"/>
    </source>
</evidence>
<gene>
    <name evidence="7" type="primary">LOC113469977</name>
</gene>
<dbReference type="KEGG" id="dci:113469977"/>
<proteinExistence type="predicted"/>
<keyword evidence="4 5" id="KW-0472">Membrane</keyword>
<dbReference type="RefSeq" id="XP_026683876.1">
    <property type="nucleotide sequence ID" value="XM_026828075.1"/>
</dbReference>
<evidence type="ECO:0000256" key="5">
    <source>
        <dbReference type="SAM" id="Phobius"/>
    </source>
</evidence>
<dbReference type="STRING" id="121845.A0A3Q0J614"/>
<evidence type="ECO:0000256" key="1">
    <source>
        <dbReference type="ARBA" id="ARBA00004141"/>
    </source>
</evidence>
<evidence type="ECO:0000256" key="4">
    <source>
        <dbReference type="ARBA" id="ARBA00023136"/>
    </source>
</evidence>
<feature type="non-terminal residue" evidence="7">
    <location>
        <position position="60"/>
    </location>
</feature>
<dbReference type="AlphaFoldDB" id="A0A3Q0J614"/>
<protein>
    <submittedName>
        <fullName evidence="7">Etoposide-induced protein 2.4 homolog</fullName>
    </submittedName>
</protein>
<dbReference type="PaxDb" id="121845-A0A3Q0J614"/>
<keyword evidence="3 5" id="KW-1133">Transmembrane helix</keyword>
<dbReference type="GO" id="GO:0016236">
    <property type="term" value="P:macroautophagy"/>
    <property type="evidence" value="ECO:0007669"/>
    <property type="project" value="TreeGrafter"/>
</dbReference>
<evidence type="ECO:0000313" key="6">
    <source>
        <dbReference type="Proteomes" id="UP000079169"/>
    </source>
</evidence>
<keyword evidence="6" id="KW-1185">Reference proteome</keyword>